<dbReference type="Gene3D" id="1.10.10.10">
    <property type="entry name" value="Winged helix-like DNA-binding domain superfamily/Winged helix DNA-binding domain"/>
    <property type="match status" value="1"/>
</dbReference>
<keyword evidence="4" id="KW-1185">Reference proteome</keyword>
<dbReference type="SUPFAM" id="SSF46785">
    <property type="entry name" value="Winged helix' DNA-binding domain"/>
    <property type="match status" value="1"/>
</dbReference>
<dbReference type="InterPro" id="IPR036388">
    <property type="entry name" value="WH-like_DNA-bd_sf"/>
</dbReference>
<name>A0ABQ3M245_9PSEU</name>
<comment type="caution">
    <text evidence="3">The sequence shown here is derived from an EMBL/GenBank/DDBJ whole genome shotgun (WGS) entry which is preliminary data.</text>
</comment>
<protein>
    <submittedName>
        <fullName evidence="3">Transcriptional regulator</fullName>
    </submittedName>
</protein>
<dbReference type="InterPro" id="IPR005149">
    <property type="entry name" value="Tscrpt_reg_PadR_N"/>
</dbReference>
<evidence type="ECO:0000313" key="3">
    <source>
        <dbReference type="EMBL" id="GHH31755.1"/>
    </source>
</evidence>
<dbReference type="Pfam" id="PF03551">
    <property type="entry name" value="PadR"/>
    <property type="match status" value="1"/>
</dbReference>
<dbReference type="Proteomes" id="UP000635387">
    <property type="component" value="Unassembled WGS sequence"/>
</dbReference>
<reference evidence="4" key="1">
    <citation type="journal article" date="2019" name="Int. J. Syst. Evol. Microbiol.">
        <title>The Global Catalogue of Microorganisms (GCM) 10K type strain sequencing project: providing services to taxonomists for standard genome sequencing and annotation.</title>
        <authorList>
            <consortium name="The Broad Institute Genomics Platform"/>
            <consortium name="The Broad Institute Genome Sequencing Center for Infectious Disease"/>
            <person name="Wu L."/>
            <person name="Ma J."/>
        </authorList>
    </citation>
    <scope>NUCLEOTIDE SEQUENCE [LARGE SCALE GENOMIC DNA]</scope>
    <source>
        <strain evidence="4">CGMCC 4.7683</strain>
    </source>
</reference>
<dbReference type="InterPro" id="IPR036390">
    <property type="entry name" value="WH_DNA-bd_sf"/>
</dbReference>
<feature type="domain" description="Transcription regulator PadR N-terminal" evidence="2">
    <location>
        <begin position="81"/>
        <end position="149"/>
    </location>
</feature>
<evidence type="ECO:0000313" key="4">
    <source>
        <dbReference type="Proteomes" id="UP000635387"/>
    </source>
</evidence>
<dbReference type="PANTHER" id="PTHR43252">
    <property type="entry name" value="TRANSCRIPTIONAL REGULATOR YQJI"/>
    <property type="match status" value="1"/>
</dbReference>
<accession>A0ABQ3M245</accession>
<feature type="region of interest" description="Disordered" evidence="1">
    <location>
        <begin position="44"/>
        <end position="74"/>
    </location>
</feature>
<dbReference type="PANTHER" id="PTHR43252:SF2">
    <property type="entry name" value="TRANSCRIPTION REGULATOR, PADR-LIKE FAMILY"/>
    <property type="match status" value="1"/>
</dbReference>
<sequence length="229" mass="25097">MSCDRFRYIVNESEQYVERIHIMRRRPFPPEHGRPAFGPWARGGFGDFPPGPGGPGHRHRHGRRGGPGGRRGKRGDVRAAILALLSEQPRHGYEIIREIGERSGGFWKPSPGSVYPTLQLLADEGLVISKDENGKKLFELTESGRAAAEQQDAVPPWEQIAHDVDPVEVNLRKAGATLAAAVAQVMHAGSEGQQARTVDVLNEARRTIYGILGEAEEPTPDEASAEDTE</sequence>
<evidence type="ECO:0000259" key="2">
    <source>
        <dbReference type="Pfam" id="PF03551"/>
    </source>
</evidence>
<evidence type="ECO:0000256" key="1">
    <source>
        <dbReference type="SAM" id="MobiDB-lite"/>
    </source>
</evidence>
<proteinExistence type="predicted"/>
<organism evidence="3 4">
    <name type="scientific">Amycolatopsis oliviviridis</name>
    <dbReference type="NCBI Taxonomy" id="1471590"/>
    <lineage>
        <taxon>Bacteria</taxon>
        <taxon>Bacillati</taxon>
        <taxon>Actinomycetota</taxon>
        <taxon>Actinomycetes</taxon>
        <taxon>Pseudonocardiales</taxon>
        <taxon>Pseudonocardiaceae</taxon>
        <taxon>Amycolatopsis</taxon>
    </lineage>
</organism>
<gene>
    <name evidence="3" type="ORF">GCM10017790_67620</name>
</gene>
<dbReference type="EMBL" id="BNAY01000009">
    <property type="protein sequence ID" value="GHH31755.1"/>
    <property type="molecule type" value="Genomic_DNA"/>
</dbReference>